<dbReference type="EMBL" id="JBGONM010000002">
    <property type="protein sequence ID" value="MEZ8079766.1"/>
    <property type="molecule type" value="Genomic_DNA"/>
</dbReference>
<accession>A0ABV4KZG0</accession>
<keyword evidence="2" id="KW-0808">Transferase</keyword>
<proteinExistence type="predicted"/>
<evidence type="ECO:0000313" key="2">
    <source>
        <dbReference type="EMBL" id="MEZ8079766.1"/>
    </source>
</evidence>
<dbReference type="GO" id="GO:0016757">
    <property type="term" value="F:glycosyltransferase activity"/>
    <property type="evidence" value="ECO:0007669"/>
    <property type="project" value="UniProtKB-KW"/>
</dbReference>
<dbReference type="RefSeq" id="WP_158009078.1">
    <property type="nucleotide sequence ID" value="NZ_AJYG02000047.1"/>
</dbReference>
<dbReference type="SUPFAM" id="SSF53448">
    <property type="entry name" value="Nucleotide-diphospho-sugar transferases"/>
    <property type="match status" value="1"/>
</dbReference>
<dbReference type="Pfam" id="PF00535">
    <property type="entry name" value="Glycos_transf_2"/>
    <property type="match status" value="1"/>
</dbReference>
<gene>
    <name evidence="2" type="ORF">ACED35_01500</name>
</gene>
<name>A0ABV4KZG0_9GAMM</name>
<keyword evidence="3" id="KW-1185">Reference proteome</keyword>
<reference evidence="2 3" key="1">
    <citation type="submission" date="2024-06" db="EMBL/GenBank/DDBJ databases">
        <authorList>
            <person name="Steensen K."/>
            <person name="Seneca J."/>
            <person name="Bartlau N."/>
            <person name="Yu A.X."/>
            <person name="Polz M.F."/>
        </authorList>
    </citation>
    <scope>NUCLEOTIDE SEQUENCE [LARGE SCALE GENOMIC DNA]</scope>
    <source>
        <strain evidence="2 3">1F260</strain>
    </source>
</reference>
<dbReference type="InterPro" id="IPR001173">
    <property type="entry name" value="Glyco_trans_2-like"/>
</dbReference>
<dbReference type="InterPro" id="IPR029044">
    <property type="entry name" value="Nucleotide-diphossugar_trans"/>
</dbReference>
<protein>
    <submittedName>
        <fullName evidence="2">Glycosyltransferase</fullName>
        <ecNumber evidence="2">2.4.-.-</ecNumber>
    </submittedName>
</protein>
<dbReference type="Proteomes" id="UP001569154">
    <property type="component" value="Unassembled WGS sequence"/>
</dbReference>
<keyword evidence="2" id="KW-0328">Glycosyltransferase</keyword>
<sequence>MAANISFIVFNKNYSSFIEALSDSFERNGFYNDENVNFIMFDDGSDDDSVDKFLSIAKKYSNVKFVQLNERGFKRQIKSGGQLDALEYAFNKEYEYLNEYVHFFDCDDSIKDIYDYHKISGDVCFSKLNYISKNGNIGIKEIERKVNDNSYLWPTITATSGLTVSKNWFYSNIELILDRDERFAEVWFDSRINILAKLNCESAYVDNTINRFVHEQGDSSNKSPLRHLTTQVQTMGYMLKHLKREKFKITPRALFLISSYYFWKAYVHIK</sequence>
<feature type="domain" description="Glycosyltransferase 2-like" evidence="1">
    <location>
        <begin position="6"/>
        <end position="111"/>
    </location>
</feature>
<dbReference type="Gene3D" id="3.90.550.10">
    <property type="entry name" value="Spore Coat Polysaccharide Biosynthesis Protein SpsA, Chain A"/>
    <property type="match status" value="1"/>
</dbReference>
<dbReference type="EC" id="2.4.-.-" evidence="2"/>
<evidence type="ECO:0000259" key="1">
    <source>
        <dbReference type="Pfam" id="PF00535"/>
    </source>
</evidence>
<evidence type="ECO:0000313" key="3">
    <source>
        <dbReference type="Proteomes" id="UP001569154"/>
    </source>
</evidence>
<organism evidence="2 3">
    <name type="scientific">Enterovibrio norvegicus</name>
    <dbReference type="NCBI Taxonomy" id="188144"/>
    <lineage>
        <taxon>Bacteria</taxon>
        <taxon>Pseudomonadati</taxon>
        <taxon>Pseudomonadota</taxon>
        <taxon>Gammaproteobacteria</taxon>
        <taxon>Vibrionales</taxon>
        <taxon>Vibrionaceae</taxon>
        <taxon>Enterovibrio</taxon>
    </lineage>
</organism>
<comment type="caution">
    <text evidence="2">The sequence shown here is derived from an EMBL/GenBank/DDBJ whole genome shotgun (WGS) entry which is preliminary data.</text>
</comment>